<keyword evidence="1" id="KW-0808">Transferase</keyword>
<organism evidence="7 8">
    <name type="scientific">Syntrophaceticus schinkii</name>
    <dbReference type="NCBI Taxonomy" id="499207"/>
    <lineage>
        <taxon>Bacteria</taxon>
        <taxon>Bacillati</taxon>
        <taxon>Bacillota</taxon>
        <taxon>Clostridia</taxon>
        <taxon>Thermoanaerobacterales</taxon>
        <taxon>Thermoanaerobacterales Family III. Incertae Sedis</taxon>
        <taxon>Syntrophaceticus</taxon>
    </lineage>
</organism>
<evidence type="ECO:0000256" key="2">
    <source>
        <dbReference type="ARBA" id="ARBA00022741"/>
    </source>
</evidence>
<dbReference type="InterPro" id="IPR006204">
    <property type="entry name" value="GHMP_kinase_N_dom"/>
</dbReference>
<keyword evidence="8" id="KW-1185">Reference proteome</keyword>
<evidence type="ECO:0000259" key="5">
    <source>
        <dbReference type="Pfam" id="PF00288"/>
    </source>
</evidence>
<evidence type="ECO:0000259" key="6">
    <source>
        <dbReference type="Pfam" id="PF08544"/>
    </source>
</evidence>
<feature type="domain" description="GHMP kinase C-terminal" evidence="6">
    <location>
        <begin position="201"/>
        <end position="263"/>
    </location>
</feature>
<dbReference type="Proteomes" id="UP000046155">
    <property type="component" value="Unassembled WGS sequence"/>
</dbReference>
<dbReference type="GO" id="GO:0016301">
    <property type="term" value="F:kinase activity"/>
    <property type="evidence" value="ECO:0007669"/>
    <property type="project" value="UniProtKB-KW"/>
</dbReference>
<keyword evidence="2" id="KW-0547">Nucleotide-binding</keyword>
<dbReference type="PANTHER" id="PTHR43527:SF1">
    <property type="entry name" value="L-THREONINE KINASE"/>
    <property type="match status" value="1"/>
</dbReference>
<gene>
    <name evidence="7" type="ORF">SSCH_790002</name>
</gene>
<keyword evidence="4" id="KW-0067">ATP-binding</keyword>
<evidence type="ECO:0000256" key="1">
    <source>
        <dbReference type="ARBA" id="ARBA00022679"/>
    </source>
</evidence>
<name>A0A0B7MRH9_9FIRM</name>
<evidence type="ECO:0000313" key="8">
    <source>
        <dbReference type="Proteomes" id="UP000046155"/>
    </source>
</evidence>
<keyword evidence="3 7" id="KW-0418">Kinase</keyword>
<feature type="domain" description="GHMP kinase N-terminal" evidence="5">
    <location>
        <begin position="65"/>
        <end position="135"/>
    </location>
</feature>
<dbReference type="EMBL" id="CDRZ01000279">
    <property type="protein sequence ID" value="CEO90257.1"/>
    <property type="molecule type" value="Genomic_DNA"/>
</dbReference>
<dbReference type="PIRSF" id="PIRSF033887">
    <property type="entry name" value="PduX"/>
    <property type="match status" value="1"/>
</dbReference>
<sequence length="313" mass="32967">MGSTLVILEGGAVVPGSCGELVQGTSGGTNFLVSCPVNWYSRVTVRLGASQDDHYPKKRSKTYLAIRKMLDLYGYSGHGVIIDVTSSLPVGKGMASSTADLAAGCFAAAAAMKITPDLNEIAAIALAIEPSDATFFPGIALFDHVRGMLYQDLGKAVPLGIIALDFGGVVDTLAFNNRGDLPSRNSSNESKTRQALELVKAGIARKDPVLLGRGATLSALTNQGILHKPRLEELIDFAMSHGAYGVNVAHSGTVAGVLVPPGRESDTFLVKSIAKHFPALRACYPLRLVGGGPRYTGMIHRRDGEYSEAPAWG</sequence>
<dbReference type="AlphaFoldDB" id="A0A0B7MRH9"/>
<dbReference type="GO" id="GO:0005524">
    <property type="term" value="F:ATP binding"/>
    <property type="evidence" value="ECO:0007669"/>
    <property type="project" value="UniProtKB-KW"/>
</dbReference>
<protein>
    <submittedName>
        <fullName evidence="7">GHMP kinase</fullName>
    </submittedName>
</protein>
<proteinExistence type="predicted"/>
<evidence type="ECO:0000256" key="4">
    <source>
        <dbReference type="ARBA" id="ARBA00022840"/>
    </source>
</evidence>
<dbReference type="InterPro" id="IPR014721">
    <property type="entry name" value="Ribsml_uS5_D2-typ_fold_subgr"/>
</dbReference>
<dbReference type="InterPro" id="IPR013750">
    <property type="entry name" value="GHMP_kinase_C_dom"/>
</dbReference>
<dbReference type="InterPro" id="IPR012363">
    <property type="entry name" value="PduX"/>
</dbReference>
<dbReference type="InterPro" id="IPR020568">
    <property type="entry name" value="Ribosomal_Su5_D2-typ_SF"/>
</dbReference>
<dbReference type="Gene3D" id="3.30.230.10">
    <property type="match status" value="1"/>
</dbReference>
<evidence type="ECO:0000313" key="7">
    <source>
        <dbReference type="EMBL" id="CEO90257.1"/>
    </source>
</evidence>
<dbReference type="Pfam" id="PF08544">
    <property type="entry name" value="GHMP_kinases_C"/>
    <property type="match status" value="1"/>
</dbReference>
<accession>A0A0B7MRH9</accession>
<evidence type="ECO:0000256" key="3">
    <source>
        <dbReference type="ARBA" id="ARBA00022777"/>
    </source>
</evidence>
<reference evidence="8" key="1">
    <citation type="submission" date="2015-01" db="EMBL/GenBank/DDBJ databases">
        <authorList>
            <person name="Manzoor Shahid"/>
            <person name="Zubair Saima"/>
        </authorList>
    </citation>
    <scope>NUCLEOTIDE SEQUENCE [LARGE SCALE GENOMIC DNA]</scope>
    <source>
        <strain evidence="8">Sp3</strain>
    </source>
</reference>
<dbReference type="SUPFAM" id="SSF54211">
    <property type="entry name" value="Ribosomal protein S5 domain 2-like"/>
    <property type="match status" value="1"/>
</dbReference>
<dbReference type="Pfam" id="PF00288">
    <property type="entry name" value="GHMP_kinases_N"/>
    <property type="match status" value="1"/>
</dbReference>
<dbReference type="PANTHER" id="PTHR43527">
    <property type="entry name" value="4-DIPHOSPHOCYTIDYL-2-C-METHYL-D-ERYTHRITOL KINASE, CHLOROPLASTIC"/>
    <property type="match status" value="1"/>
</dbReference>